<name>A0A0D5NM94_9BACL</name>
<protein>
    <submittedName>
        <fullName evidence="1">Uncharacterized protein</fullName>
    </submittedName>
</protein>
<evidence type="ECO:0000313" key="1">
    <source>
        <dbReference type="EMBL" id="AJY76449.1"/>
    </source>
</evidence>
<accession>A0A0D5NM94</accession>
<dbReference type="AlphaFoldDB" id="A0A0D5NM94"/>
<evidence type="ECO:0000313" key="2">
    <source>
        <dbReference type="Proteomes" id="UP000032633"/>
    </source>
</evidence>
<sequence>MLRFGQKFGEWMQVNLSEEKNHRRREWLEKGPAHGTVEFLREVWHQLPAVRPASLPVMQATESQSHSTKEASESTVEVARKLLFF</sequence>
<dbReference type="EMBL" id="CP011058">
    <property type="protein sequence ID" value="AJY76449.1"/>
    <property type="molecule type" value="Genomic_DNA"/>
</dbReference>
<reference evidence="1 2" key="1">
    <citation type="journal article" date="2015" name="J. Biotechnol.">
        <title>Complete genome sequence of Paenibacillus beijingensis 7188(T) (=DSM 24997(T)), a novel rhizobacterium from jujube garden soil.</title>
        <authorList>
            <person name="Kwak Y."/>
            <person name="Shin J.H."/>
        </authorList>
    </citation>
    <scope>NUCLEOTIDE SEQUENCE [LARGE SCALE GENOMIC DNA]</scope>
    <source>
        <strain evidence="1 2">DSM 24997</strain>
    </source>
</reference>
<proteinExistence type="predicted"/>
<organism evidence="1 2">
    <name type="scientific">Paenibacillus beijingensis</name>
    <dbReference type="NCBI Taxonomy" id="1126833"/>
    <lineage>
        <taxon>Bacteria</taxon>
        <taxon>Bacillati</taxon>
        <taxon>Bacillota</taxon>
        <taxon>Bacilli</taxon>
        <taxon>Bacillales</taxon>
        <taxon>Paenibacillaceae</taxon>
        <taxon>Paenibacillus</taxon>
    </lineage>
</organism>
<dbReference type="HOGENOM" id="CLU_2509518_0_0_9"/>
<dbReference type="Proteomes" id="UP000032633">
    <property type="component" value="Chromosome"/>
</dbReference>
<dbReference type="PATRIC" id="fig|1126833.4.peg.4417"/>
<keyword evidence="2" id="KW-1185">Reference proteome</keyword>
<dbReference type="KEGG" id="pbj:VN24_20080"/>
<reference evidence="2" key="2">
    <citation type="submission" date="2015-03" db="EMBL/GenBank/DDBJ databases">
        <title>Genome sequence of Paenibacillus beijingensis strain DSM 24997T.</title>
        <authorList>
            <person name="Kwak Y."/>
            <person name="Shin J.-H."/>
        </authorList>
    </citation>
    <scope>NUCLEOTIDE SEQUENCE [LARGE SCALE GENOMIC DNA]</scope>
    <source>
        <strain evidence="2">DSM 24997</strain>
    </source>
</reference>
<gene>
    <name evidence="1" type="ORF">VN24_20080</name>
</gene>
<dbReference type="RefSeq" id="WP_045671876.1">
    <property type="nucleotide sequence ID" value="NZ_CP011058.1"/>
</dbReference>